<feature type="region of interest" description="Disordered" evidence="1">
    <location>
        <begin position="132"/>
        <end position="152"/>
    </location>
</feature>
<dbReference type="Proteomes" id="UP000299102">
    <property type="component" value="Unassembled WGS sequence"/>
</dbReference>
<evidence type="ECO:0000313" key="2">
    <source>
        <dbReference type="EMBL" id="GBP20411.1"/>
    </source>
</evidence>
<gene>
    <name evidence="2" type="ORF">EVAR_14660_1</name>
</gene>
<reference evidence="2 3" key="1">
    <citation type="journal article" date="2019" name="Commun. Biol.">
        <title>The bagworm genome reveals a unique fibroin gene that provides high tensile strength.</title>
        <authorList>
            <person name="Kono N."/>
            <person name="Nakamura H."/>
            <person name="Ohtoshi R."/>
            <person name="Tomita M."/>
            <person name="Numata K."/>
            <person name="Arakawa K."/>
        </authorList>
    </citation>
    <scope>NUCLEOTIDE SEQUENCE [LARGE SCALE GENOMIC DNA]</scope>
</reference>
<evidence type="ECO:0000256" key="1">
    <source>
        <dbReference type="SAM" id="MobiDB-lite"/>
    </source>
</evidence>
<sequence length="152" mass="16367">MPGGRARVSPGARASCALTRGGAVEHAAGARSRQAARADIARSFAERALKEEPLTLTLAERAGRDRLYSSFFARYYNKKERSKVRAPPEAAPAPAPLPAPRRARSRRAALCLRARTLLHTAFSAFESYNNTEHTAGAGRRPGATCRPLAAAR</sequence>
<name>A0A4C1U274_EUMVA</name>
<organism evidence="2 3">
    <name type="scientific">Eumeta variegata</name>
    <name type="common">Bagworm moth</name>
    <name type="synonym">Eumeta japonica</name>
    <dbReference type="NCBI Taxonomy" id="151549"/>
    <lineage>
        <taxon>Eukaryota</taxon>
        <taxon>Metazoa</taxon>
        <taxon>Ecdysozoa</taxon>
        <taxon>Arthropoda</taxon>
        <taxon>Hexapoda</taxon>
        <taxon>Insecta</taxon>
        <taxon>Pterygota</taxon>
        <taxon>Neoptera</taxon>
        <taxon>Endopterygota</taxon>
        <taxon>Lepidoptera</taxon>
        <taxon>Glossata</taxon>
        <taxon>Ditrysia</taxon>
        <taxon>Tineoidea</taxon>
        <taxon>Psychidae</taxon>
        <taxon>Oiketicinae</taxon>
        <taxon>Eumeta</taxon>
    </lineage>
</organism>
<dbReference type="AlphaFoldDB" id="A0A4C1U274"/>
<evidence type="ECO:0000313" key="3">
    <source>
        <dbReference type="Proteomes" id="UP000299102"/>
    </source>
</evidence>
<feature type="region of interest" description="Disordered" evidence="1">
    <location>
        <begin position="79"/>
        <end position="104"/>
    </location>
</feature>
<accession>A0A4C1U274</accession>
<keyword evidence="3" id="KW-1185">Reference proteome</keyword>
<comment type="caution">
    <text evidence="2">The sequence shown here is derived from an EMBL/GenBank/DDBJ whole genome shotgun (WGS) entry which is preliminary data.</text>
</comment>
<protein>
    <submittedName>
        <fullName evidence="2">Uncharacterized protein</fullName>
    </submittedName>
</protein>
<proteinExistence type="predicted"/>
<feature type="compositionally biased region" description="Pro residues" evidence="1">
    <location>
        <begin position="89"/>
        <end position="99"/>
    </location>
</feature>
<dbReference type="EMBL" id="BGZK01000118">
    <property type="protein sequence ID" value="GBP20411.1"/>
    <property type="molecule type" value="Genomic_DNA"/>
</dbReference>